<evidence type="ECO:0000256" key="3">
    <source>
        <dbReference type="ARBA" id="ARBA00022603"/>
    </source>
</evidence>
<dbReference type="PANTHER" id="PTHR33841">
    <property type="entry name" value="DNA METHYLTRANSFERASE YEEA-RELATED"/>
    <property type="match status" value="1"/>
</dbReference>
<dbReference type="Pfam" id="PF02384">
    <property type="entry name" value="N6_Mtase"/>
    <property type="match status" value="1"/>
</dbReference>
<dbReference type="GO" id="GO:0009007">
    <property type="term" value="F:site-specific DNA-methyltransferase (adenine-specific) activity"/>
    <property type="evidence" value="ECO:0007669"/>
    <property type="project" value="UniProtKB-EC"/>
</dbReference>
<dbReference type="PROSITE" id="PS00092">
    <property type="entry name" value="N6_MTASE"/>
    <property type="match status" value="1"/>
</dbReference>
<dbReference type="Gene3D" id="3.40.50.150">
    <property type="entry name" value="Vaccinia Virus protein VP39"/>
    <property type="match status" value="1"/>
</dbReference>
<dbReference type="GO" id="GO:0032259">
    <property type="term" value="P:methylation"/>
    <property type="evidence" value="ECO:0007669"/>
    <property type="project" value="UniProtKB-KW"/>
</dbReference>
<dbReference type="EC" id="2.1.1.72" evidence="2"/>
<comment type="catalytic activity">
    <reaction evidence="7">
        <text>a 2'-deoxyadenosine in DNA + S-adenosyl-L-methionine = an N(6)-methyl-2'-deoxyadenosine in DNA + S-adenosyl-L-homocysteine + H(+)</text>
        <dbReference type="Rhea" id="RHEA:15197"/>
        <dbReference type="Rhea" id="RHEA-COMP:12418"/>
        <dbReference type="Rhea" id="RHEA-COMP:12419"/>
        <dbReference type="ChEBI" id="CHEBI:15378"/>
        <dbReference type="ChEBI" id="CHEBI:57856"/>
        <dbReference type="ChEBI" id="CHEBI:59789"/>
        <dbReference type="ChEBI" id="CHEBI:90615"/>
        <dbReference type="ChEBI" id="CHEBI:90616"/>
        <dbReference type="EC" id="2.1.1.72"/>
    </reaction>
</comment>
<evidence type="ECO:0000256" key="6">
    <source>
        <dbReference type="ARBA" id="ARBA00022747"/>
    </source>
</evidence>
<keyword evidence="3" id="KW-0489">Methyltransferase</keyword>
<proteinExistence type="inferred from homology"/>
<dbReference type="InterPro" id="IPR050953">
    <property type="entry name" value="N4_N6_ade-DNA_methylase"/>
</dbReference>
<comment type="caution">
    <text evidence="10">The sequence shown here is derived from an EMBL/GenBank/DDBJ whole genome shotgun (WGS) entry which is preliminary data.</text>
</comment>
<keyword evidence="6" id="KW-0680">Restriction system</keyword>
<name>A0A166XGZ9_9GAMM</name>
<keyword evidence="4" id="KW-0808">Transferase</keyword>
<evidence type="ECO:0000256" key="2">
    <source>
        <dbReference type="ARBA" id="ARBA00011900"/>
    </source>
</evidence>
<evidence type="ECO:0000259" key="9">
    <source>
        <dbReference type="Pfam" id="PF22837"/>
    </source>
</evidence>
<sequence length="561" mass="62680">MNLHSLPKKKELGAYYTPPELSQILADWAIHGPDENILEPSFGGCGFFESSIVRLKGLGCKKPEDRLFGVDIDSQAFDILSSKFGKVINTKKRFILDDFIRVNPNDFSVALFDVILGNPPYVSMHNMTLEQRKSCDDVLANSDFVQYSIGRNASLWAFFLLHSLSFLNEGGRVAWVLPSSLLHADYAVKLLAVHQKHFTQIKVIKLAERFFKAEGAEETSIVLVADGFTKEAHDAKGLIIHSVNNLAELVNCIGADEEANTAEIKDYKFNVISQEARLTYSQITSSPHAKPLGYYADVKIGMVTGANNYFVVNKNTIDEHSLPAECLKPVVGRFSSLMGVAHGKRQQNLIQKDGHRAFLVCPTEEQMSDLDSPVAKYLSQLSKEEIGGNKTFKKRPNWFAPGWGIDGVIPDAFLSYMIHRGPRIVINKGRYNCTNSIHKVIFHDKKMRANKKLALAISMLSTFSQFSAEVEGRAYSSGVLKLEPTAGKRIVLLFSDDCVQSLCELQKPIEVALKSEKYEHVAELVDNVLIKCGLISEEKLAVLRVAVEQLRCERYRGIRSF</sequence>
<keyword evidence="11" id="KW-1185">Reference proteome</keyword>
<dbReference type="AlphaFoldDB" id="A0A166XGZ9"/>
<dbReference type="InterPro" id="IPR002052">
    <property type="entry name" value="DNA_methylase_N6_adenine_CS"/>
</dbReference>
<evidence type="ECO:0000256" key="5">
    <source>
        <dbReference type="ARBA" id="ARBA00022691"/>
    </source>
</evidence>
<protein>
    <recommendedName>
        <fullName evidence="2">site-specific DNA-methyltransferase (adenine-specific)</fullName>
        <ecNumber evidence="2">2.1.1.72</ecNumber>
    </recommendedName>
</protein>
<dbReference type="RefSeq" id="WP_063365040.1">
    <property type="nucleotide sequence ID" value="NZ_AQHB01000037.1"/>
</dbReference>
<dbReference type="InterPro" id="IPR054520">
    <property type="entry name" value="M_Eco57I_C"/>
</dbReference>
<dbReference type="SUPFAM" id="SSF53335">
    <property type="entry name" value="S-adenosyl-L-methionine-dependent methyltransferases"/>
    <property type="match status" value="1"/>
</dbReference>
<organism evidence="10 11">
    <name type="scientific">Pseudoalteromonas luteoviolacea DSM 6061</name>
    <dbReference type="NCBI Taxonomy" id="1365250"/>
    <lineage>
        <taxon>Bacteria</taxon>
        <taxon>Pseudomonadati</taxon>
        <taxon>Pseudomonadota</taxon>
        <taxon>Gammaproteobacteria</taxon>
        <taxon>Alteromonadales</taxon>
        <taxon>Pseudoalteromonadaceae</taxon>
        <taxon>Pseudoalteromonas</taxon>
    </lineage>
</organism>
<evidence type="ECO:0000256" key="1">
    <source>
        <dbReference type="ARBA" id="ARBA00006594"/>
    </source>
</evidence>
<dbReference type="InterPro" id="IPR003356">
    <property type="entry name" value="DNA_methylase_A-5"/>
</dbReference>
<reference evidence="10 11" key="1">
    <citation type="submission" date="2013-07" db="EMBL/GenBank/DDBJ databases">
        <title>Comparative Genomic and Metabolomic Analysis of Twelve Strains of Pseudoalteromonas luteoviolacea.</title>
        <authorList>
            <person name="Vynne N.G."/>
            <person name="Mansson M."/>
            <person name="Gram L."/>
        </authorList>
    </citation>
    <scope>NUCLEOTIDE SEQUENCE [LARGE SCALE GENOMIC DNA]</scope>
    <source>
        <strain evidence="10 11">DSM 6061</strain>
    </source>
</reference>
<evidence type="ECO:0000256" key="7">
    <source>
        <dbReference type="ARBA" id="ARBA00047942"/>
    </source>
</evidence>
<evidence type="ECO:0000313" key="11">
    <source>
        <dbReference type="Proteomes" id="UP000076643"/>
    </source>
</evidence>
<dbReference type="PATRIC" id="fig|1365250.3.peg.1758"/>
<dbReference type="PRINTS" id="PR00507">
    <property type="entry name" value="N12N6MTFRASE"/>
</dbReference>
<dbReference type="GO" id="GO:0008170">
    <property type="term" value="F:N-methyltransferase activity"/>
    <property type="evidence" value="ECO:0007669"/>
    <property type="project" value="InterPro"/>
</dbReference>
<comment type="similarity">
    <text evidence="1">Belongs to the N(4)/N(6)-methyltransferase family.</text>
</comment>
<dbReference type="Proteomes" id="UP000076643">
    <property type="component" value="Unassembled WGS sequence"/>
</dbReference>
<accession>A0A166XGZ9</accession>
<dbReference type="PANTHER" id="PTHR33841:SF5">
    <property type="entry name" value="DNA METHYLASE (MODIFICATION METHYLASE) (METHYLTRANSFERASE)-RELATED"/>
    <property type="match status" value="1"/>
</dbReference>
<evidence type="ECO:0000313" key="10">
    <source>
        <dbReference type="EMBL" id="KZN40306.1"/>
    </source>
</evidence>
<feature type="domain" description="Type II methyltransferase M.Eco57I C-terminal" evidence="9">
    <location>
        <begin position="270"/>
        <end position="529"/>
    </location>
</feature>
<evidence type="ECO:0000256" key="4">
    <source>
        <dbReference type="ARBA" id="ARBA00022679"/>
    </source>
</evidence>
<gene>
    <name evidence="10" type="ORF">N475_12635</name>
</gene>
<dbReference type="GO" id="GO:0009307">
    <property type="term" value="P:DNA restriction-modification system"/>
    <property type="evidence" value="ECO:0007669"/>
    <property type="project" value="UniProtKB-KW"/>
</dbReference>
<dbReference type="Pfam" id="PF22837">
    <property type="entry name" value="M_Eco57I_C"/>
    <property type="match status" value="1"/>
</dbReference>
<feature type="domain" description="DNA methylase adenine-specific" evidence="8">
    <location>
        <begin position="8"/>
        <end position="223"/>
    </location>
</feature>
<evidence type="ECO:0000259" key="8">
    <source>
        <dbReference type="Pfam" id="PF02384"/>
    </source>
</evidence>
<dbReference type="EMBL" id="AUYB01000096">
    <property type="protein sequence ID" value="KZN40306.1"/>
    <property type="molecule type" value="Genomic_DNA"/>
</dbReference>
<dbReference type="GO" id="GO:0003677">
    <property type="term" value="F:DNA binding"/>
    <property type="evidence" value="ECO:0007669"/>
    <property type="project" value="InterPro"/>
</dbReference>
<keyword evidence="5" id="KW-0949">S-adenosyl-L-methionine</keyword>
<dbReference type="InterPro" id="IPR029063">
    <property type="entry name" value="SAM-dependent_MTases_sf"/>
</dbReference>